<dbReference type="SUPFAM" id="SSF53474">
    <property type="entry name" value="alpha/beta-Hydrolases"/>
    <property type="match status" value="1"/>
</dbReference>
<evidence type="ECO:0000313" key="3">
    <source>
        <dbReference type="EMBL" id="KAB8356598.1"/>
    </source>
</evidence>
<dbReference type="EMBL" id="VIBQ01000016">
    <property type="protein sequence ID" value="KAB8356598.1"/>
    <property type="molecule type" value="Genomic_DNA"/>
</dbReference>
<dbReference type="InterPro" id="IPR005152">
    <property type="entry name" value="Lipase_secreted"/>
</dbReference>
<dbReference type="PIRSF" id="PIRSF029171">
    <property type="entry name" value="Esterase_LipA"/>
    <property type="match status" value="1"/>
</dbReference>
<organism evidence="3 4">
    <name type="scientific">Carpinus fangiana</name>
    <dbReference type="NCBI Taxonomy" id="176857"/>
    <lineage>
        <taxon>Eukaryota</taxon>
        <taxon>Viridiplantae</taxon>
        <taxon>Streptophyta</taxon>
        <taxon>Embryophyta</taxon>
        <taxon>Tracheophyta</taxon>
        <taxon>Spermatophyta</taxon>
        <taxon>Magnoliopsida</taxon>
        <taxon>eudicotyledons</taxon>
        <taxon>Gunneridae</taxon>
        <taxon>Pentapetalae</taxon>
        <taxon>rosids</taxon>
        <taxon>fabids</taxon>
        <taxon>Fagales</taxon>
        <taxon>Betulaceae</taxon>
        <taxon>Carpinus</taxon>
    </lineage>
</organism>
<dbReference type="GO" id="GO:0016042">
    <property type="term" value="P:lipid catabolic process"/>
    <property type="evidence" value="ECO:0007669"/>
    <property type="project" value="UniProtKB-UniRule"/>
</dbReference>
<dbReference type="GO" id="GO:0004806">
    <property type="term" value="F:triacylglycerol lipase activity"/>
    <property type="evidence" value="ECO:0007669"/>
    <property type="project" value="UniProtKB-UniRule"/>
</dbReference>
<dbReference type="AlphaFoldDB" id="A0A5N6KXZ6"/>
<feature type="signal peptide" evidence="2">
    <location>
        <begin position="1"/>
        <end position="22"/>
    </location>
</feature>
<keyword evidence="2" id="KW-0732">Signal</keyword>
<feature type="chain" id="PRO_5024528040" evidence="2">
    <location>
        <begin position="23"/>
        <end position="452"/>
    </location>
</feature>
<reference evidence="3 4" key="1">
    <citation type="submission" date="2019-06" db="EMBL/GenBank/DDBJ databases">
        <title>A chromosomal-level reference genome of Carpinus fangiana (Coryloideae, Betulaceae).</title>
        <authorList>
            <person name="Yang X."/>
            <person name="Wang Z."/>
            <person name="Zhang L."/>
            <person name="Hao G."/>
            <person name="Liu J."/>
            <person name="Yang Y."/>
        </authorList>
    </citation>
    <scope>NUCLEOTIDE SEQUENCE [LARGE SCALE GENOMIC DNA]</scope>
    <source>
        <strain evidence="3">Cfa_2016G</strain>
        <tissue evidence="3">Leaf</tissue>
    </source>
</reference>
<comment type="caution">
    <text evidence="3">The sequence shown here is derived from an EMBL/GenBank/DDBJ whole genome shotgun (WGS) entry which is preliminary data.</text>
</comment>
<gene>
    <name evidence="3" type="ORF">FH972_024180</name>
</gene>
<dbReference type="Gene3D" id="1.10.260.130">
    <property type="match status" value="1"/>
</dbReference>
<sequence length="452" mass="46591">MRPSAVLSVALWGLSALADAMALSPRAPASKLVPPSEDPFYVPPGGLASQKPGAILKTRPAPDALASINAALPLDVDGVYQIMYRTTDSVGRPAAAVTTLIVPFNANTSRLLSYQTAYDQADNNCAPSYTLQVGANMTSAEIVVIAAALNQGWYVNTPDYEGLNASFTAGVISGQATLDSVRAALQTTSLSGLSSSAQYAMWGYSGGSIASEWAAELQQSYAPDLDFIGVAIGGLTPNISSVLLTISGTFAAGLAPRGIVGLSTAYSNLSTYLNQHLIPSKAATFYSVRNCSSAHDFSNEDIFSYFDNGEGILHDAVPLSVINAAGIEGVHGVPRMPLYVYKAVHDEISPIADTDALVSKLCGLGSHIEYVRDTVGAHGTFGVTGAGGALAFLVERFAGLPAATACSTTDVALTGIDPATVALTGSIIAAALRQLLGLPAGQLFPFLPVAGN</sequence>
<dbReference type="InterPro" id="IPR029058">
    <property type="entry name" value="AB_hydrolase_fold"/>
</dbReference>
<dbReference type="Pfam" id="PF03583">
    <property type="entry name" value="LIP"/>
    <property type="match status" value="1"/>
</dbReference>
<dbReference type="Gene3D" id="3.40.50.1820">
    <property type="entry name" value="alpha/beta hydrolase"/>
    <property type="match status" value="1"/>
</dbReference>
<proteinExistence type="inferred from homology"/>
<dbReference type="PANTHER" id="PTHR34853:SF5">
    <property type="entry name" value="LIP-DOMAIN-CONTAINING PROTEIN-RELATED"/>
    <property type="match status" value="1"/>
</dbReference>
<keyword evidence="1" id="KW-0378">Hydrolase</keyword>
<evidence type="ECO:0000313" key="4">
    <source>
        <dbReference type="Proteomes" id="UP000327013"/>
    </source>
</evidence>
<evidence type="ECO:0000256" key="2">
    <source>
        <dbReference type="PIRNR" id="PIRNR029171"/>
    </source>
</evidence>
<name>A0A5N6KXZ6_9ROSI</name>
<evidence type="ECO:0000256" key="1">
    <source>
        <dbReference type="ARBA" id="ARBA00022801"/>
    </source>
</evidence>
<dbReference type="PANTHER" id="PTHR34853">
    <property type="match status" value="1"/>
</dbReference>
<accession>A0A5N6KXZ6</accession>
<keyword evidence="4" id="KW-1185">Reference proteome</keyword>
<dbReference type="OrthoDB" id="2373480at2759"/>
<comment type="similarity">
    <text evidence="2">Belongs to the AB hydrolase superfamily. Lipase family.</text>
</comment>
<dbReference type="Proteomes" id="UP000327013">
    <property type="component" value="Unassembled WGS sequence"/>
</dbReference>
<protein>
    <submittedName>
        <fullName evidence="3">Uncharacterized protein</fullName>
    </submittedName>
</protein>